<accession>A0A016RU31</accession>
<reference evidence="2" key="1">
    <citation type="journal article" date="2015" name="Nat. Genet.">
        <title>The genome and transcriptome of the zoonotic hookworm Ancylostoma ceylanicum identify infection-specific gene families.</title>
        <authorList>
            <person name="Schwarz E.M."/>
            <person name="Hu Y."/>
            <person name="Antoshechkin I."/>
            <person name="Miller M.M."/>
            <person name="Sternberg P.W."/>
            <person name="Aroian R.V."/>
        </authorList>
    </citation>
    <scope>NUCLEOTIDE SEQUENCE</scope>
    <source>
        <strain evidence="2">HY135</strain>
    </source>
</reference>
<comment type="caution">
    <text evidence="1">The sequence shown here is derived from an EMBL/GenBank/DDBJ whole genome shotgun (WGS) entry which is preliminary data.</text>
</comment>
<name>A0A016RU31_9BILA</name>
<proteinExistence type="predicted"/>
<dbReference type="AlphaFoldDB" id="A0A016RU31"/>
<keyword evidence="2" id="KW-1185">Reference proteome</keyword>
<gene>
    <name evidence="1" type="primary">Acey_s0373.g194</name>
    <name evidence="1" type="ORF">Y032_0373g194</name>
</gene>
<protein>
    <submittedName>
        <fullName evidence="1">Uncharacterized protein</fullName>
    </submittedName>
</protein>
<sequence>MSSGFGEYIWLVENHPQLISTMDHFECIMDSIPLMTKCVDIRPLHRTLTVIPRFLSRLSIDERDSWVGKNLGRYQSLEVGRSWLQLIRNAEKEEDLALELTVQFFFCSVKYGAEEFLGALLDNVSQERKVMAIKSIELMPHSLHSTLIPDHCTSAGRGLYEAIERMTEEMPVMRFKSDGVFIIEKLCEHCSLSPSRLLSEVFFPMMSTTTKGKSAIAISSLVKHEVFTQEVLAGSTVSLTNLVTFVLKHYEPPVSSASSSKYLFIEAVLQAVDTLLRENEVLKVDFSAVFDDLKSLQWYQAFVILNLFFHDDVRAGVSIKYPWRDRLSTCDTAETFCEVPLILTSWPGNNSVLFEKFLIVTFYIIIEENDAGLQWLFGTRCLIILG</sequence>
<dbReference type="OrthoDB" id="5874622at2759"/>
<dbReference type="EMBL" id="JARK01001709">
    <property type="protein sequence ID" value="EYB81853.1"/>
    <property type="molecule type" value="Genomic_DNA"/>
</dbReference>
<evidence type="ECO:0000313" key="2">
    <source>
        <dbReference type="Proteomes" id="UP000024635"/>
    </source>
</evidence>
<organism evidence="1 2">
    <name type="scientific">Ancylostoma ceylanicum</name>
    <dbReference type="NCBI Taxonomy" id="53326"/>
    <lineage>
        <taxon>Eukaryota</taxon>
        <taxon>Metazoa</taxon>
        <taxon>Ecdysozoa</taxon>
        <taxon>Nematoda</taxon>
        <taxon>Chromadorea</taxon>
        <taxon>Rhabditida</taxon>
        <taxon>Rhabditina</taxon>
        <taxon>Rhabditomorpha</taxon>
        <taxon>Strongyloidea</taxon>
        <taxon>Ancylostomatidae</taxon>
        <taxon>Ancylostomatinae</taxon>
        <taxon>Ancylostoma</taxon>
    </lineage>
</organism>
<dbReference type="Proteomes" id="UP000024635">
    <property type="component" value="Unassembled WGS sequence"/>
</dbReference>
<evidence type="ECO:0000313" key="1">
    <source>
        <dbReference type="EMBL" id="EYB81853.1"/>
    </source>
</evidence>